<dbReference type="InterPro" id="IPR011990">
    <property type="entry name" value="TPR-like_helical_dom_sf"/>
</dbReference>
<dbReference type="Gene3D" id="3.30.2010.10">
    <property type="entry name" value="Metalloproteases ('zincins'), catalytic domain"/>
    <property type="match status" value="1"/>
</dbReference>
<keyword evidence="1 8" id="KW-0645">Protease</keyword>
<evidence type="ECO:0000313" key="10">
    <source>
        <dbReference type="EMBL" id="VFJ44901.1"/>
    </source>
</evidence>
<feature type="binding site" evidence="8">
    <location>
        <position position="160"/>
    </location>
    <ligand>
        <name>Zn(2+)</name>
        <dbReference type="ChEBI" id="CHEBI:29105"/>
        <note>catalytic</note>
    </ligand>
</feature>
<dbReference type="InterPro" id="IPR001915">
    <property type="entry name" value="Peptidase_M48"/>
</dbReference>
<feature type="active site" description="Proton donor" evidence="8">
    <location>
        <position position="229"/>
    </location>
</feature>
<evidence type="ECO:0000256" key="5">
    <source>
        <dbReference type="ARBA" id="ARBA00022801"/>
    </source>
</evidence>
<dbReference type="SMART" id="SM00028">
    <property type="entry name" value="TPR"/>
    <property type="match status" value="3"/>
</dbReference>
<keyword evidence="4 8" id="KW-0574">Periplasm</keyword>
<dbReference type="GO" id="GO:0008270">
    <property type="term" value="F:zinc ion binding"/>
    <property type="evidence" value="ECO:0007669"/>
    <property type="project" value="UniProtKB-UniRule"/>
</dbReference>
<evidence type="ECO:0000256" key="7">
    <source>
        <dbReference type="ARBA" id="ARBA00023049"/>
    </source>
</evidence>
<dbReference type="Pfam" id="PF14559">
    <property type="entry name" value="TPR_19"/>
    <property type="match status" value="1"/>
</dbReference>
<feature type="binding site" evidence="8">
    <location>
        <position position="225"/>
    </location>
    <ligand>
        <name>Zn(2+)</name>
        <dbReference type="ChEBI" id="CHEBI:29105"/>
        <note>catalytic</note>
    </ligand>
</feature>
<comment type="similarity">
    <text evidence="8">Belongs to the peptidase M48 family. BepA subfamily.</text>
</comment>
<evidence type="ECO:0000256" key="3">
    <source>
        <dbReference type="ARBA" id="ARBA00022729"/>
    </source>
</evidence>
<feature type="domain" description="Peptidase M48" evidence="9">
    <location>
        <begin position="109"/>
        <end position="282"/>
    </location>
</feature>
<evidence type="ECO:0000313" key="12">
    <source>
        <dbReference type="EMBL" id="VFK05816.1"/>
    </source>
</evidence>
<evidence type="ECO:0000256" key="1">
    <source>
        <dbReference type="ARBA" id="ARBA00022670"/>
    </source>
</evidence>
<dbReference type="SUPFAM" id="SSF48452">
    <property type="entry name" value="TPR-like"/>
    <property type="match status" value="1"/>
</dbReference>
<keyword evidence="3 8" id="KW-0732">Signal</keyword>
<dbReference type="Pfam" id="PF01435">
    <property type="entry name" value="Peptidase_M48"/>
    <property type="match status" value="1"/>
</dbReference>
<dbReference type="Gene3D" id="1.25.40.10">
    <property type="entry name" value="Tetratricopeptide repeat domain"/>
    <property type="match status" value="1"/>
</dbReference>
<dbReference type="InterPro" id="IPR030873">
    <property type="entry name" value="Protease_BepA"/>
</dbReference>
<accession>A0A450S0B9</accession>
<evidence type="ECO:0000313" key="11">
    <source>
        <dbReference type="EMBL" id="VFJ45306.1"/>
    </source>
</evidence>
<keyword evidence="2 8" id="KW-0479">Metal-binding</keyword>
<evidence type="ECO:0000256" key="2">
    <source>
        <dbReference type="ARBA" id="ARBA00022723"/>
    </source>
</evidence>
<dbReference type="AlphaFoldDB" id="A0A450S0B9"/>
<keyword evidence="7 8" id="KW-0482">Metalloprotease</keyword>
<organism evidence="10">
    <name type="scientific">Candidatus Kentrum sp. FM</name>
    <dbReference type="NCBI Taxonomy" id="2126340"/>
    <lineage>
        <taxon>Bacteria</taxon>
        <taxon>Pseudomonadati</taxon>
        <taxon>Pseudomonadota</taxon>
        <taxon>Gammaproteobacteria</taxon>
        <taxon>Candidatus Kentrum</taxon>
    </lineage>
</organism>
<protein>
    <recommendedName>
        <fullName evidence="8">Putative beta-barrel assembly-enhancing protease</fullName>
        <ecNumber evidence="8">3.4.-.-</ecNumber>
    </recommendedName>
</protein>
<dbReference type="HAMAP" id="MF_00997">
    <property type="entry name" value="Protease_BepA"/>
    <property type="match status" value="1"/>
</dbReference>
<proteinExistence type="inferred from homology"/>
<dbReference type="InterPro" id="IPR019734">
    <property type="entry name" value="TPR_rpt"/>
</dbReference>
<dbReference type="EMBL" id="CAADFA010000017">
    <property type="protein sequence ID" value="VFJ44901.1"/>
    <property type="molecule type" value="Genomic_DNA"/>
</dbReference>
<evidence type="ECO:0000256" key="8">
    <source>
        <dbReference type="HAMAP-Rule" id="MF_00997"/>
    </source>
</evidence>
<evidence type="ECO:0000256" key="4">
    <source>
        <dbReference type="ARBA" id="ARBA00022764"/>
    </source>
</evidence>
<sequence length="509" mass="56740">MRSTTDFHGGGNRRNPRCAALILFFTLVSLILPGPVRSYGIGQNRLDISLPDMGDSSGTVLSATDAQQLGEAFMRQIRMEISVIDEPEVSAYLNTLGYRLASHSGGQNRDSGVPNVRFTFFGVKDSAINAFAVPGGFIGINAGLILATESEGDLAAVLAHEIAHIRQRHVARSIQLSEKMHPLTTAGMLVALAIGSQNSEAGQAAMAAVSAGGVQKQIDFTRANEKEADRLGILTLAAAGFDPRAMPNFFERLQTAHRYYSEPPEFLSTHPVTVSRIADSRNRAEQYPYRQYSDTLEYHLVRAHLAVMMEKDPQKSVRYFDDVLRNGKYRNRTSARYGLALASMAAGNWKRARTELRKLLKEKPDHVTFQARLAGVELAAGRIREAIRLHGDALILYPENRLLTLGYARALLEGNEPEKVIGLLDRREEGLIRDSALQKLLARAFSQVGRQAQANAALAEHYYLEGHLNSAIRQLRMALKLPNQDYYQSSRIEARLRQFEEERRRLRRE</sequence>
<name>A0A450S0B9_9GAMM</name>
<dbReference type="GO" id="GO:0016020">
    <property type="term" value="C:membrane"/>
    <property type="evidence" value="ECO:0007669"/>
    <property type="project" value="InterPro"/>
</dbReference>
<dbReference type="PANTHER" id="PTHR22726:SF1">
    <property type="entry name" value="METALLOENDOPEPTIDASE OMA1, MITOCHONDRIAL"/>
    <property type="match status" value="1"/>
</dbReference>
<dbReference type="InterPro" id="IPR051156">
    <property type="entry name" value="Mito/Outer_Membr_Metalloprot"/>
</dbReference>
<dbReference type="EMBL" id="CAADFL010000005">
    <property type="protein sequence ID" value="VFK05816.1"/>
    <property type="molecule type" value="Genomic_DNA"/>
</dbReference>
<dbReference type="EMBL" id="CAADEZ010000022">
    <property type="protein sequence ID" value="VFJ45306.1"/>
    <property type="molecule type" value="Genomic_DNA"/>
</dbReference>
<keyword evidence="5 8" id="KW-0378">Hydrolase</keyword>
<comment type="cofactor">
    <cofactor evidence="8">
        <name>Zn(2+)</name>
        <dbReference type="ChEBI" id="CHEBI:29105"/>
    </cofactor>
    <text evidence="8">Binds 1 zinc ion per subunit.</text>
</comment>
<dbReference type="GO" id="GO:0004222">
    <property type="term" value="F:metalloendopeptidase activity"/>
    <property type="evidence" value="ECO:0007669"/>
    <property type="project" value="InterPro"/>
</dbReference>
<gene>
    <name evidence="11" type="ORF">BECKFM1743A_GA0114220_100227</name>
    <name evidence="12" type="ORF">BECKFM1743B_GA0114221_100055</name>
    <name evidence="10" type="ORF">BECKFM1743C_GA0114222_1001718</name>
</gene>
<keyword evidence="6 8" id="KW-0862">Zinc</keyword>
<evidence type="ECO:0000256" key="6">
    <source>
        <dbReference type="ARBA" id="ARBA00022833"/>
    </source>
</evidence>
<feature type="active site" evidence="8">
    <location>
        <position position="161"/>
    </location>
</feature>
<evidence type="ECO:0000259" key="9">
    <source>
        <dbReference type="Pfam" id="PF01435"/>
    </source>
</evidence>
<comment type="function">
    <text evidence="8">Functions as both a chaperone and a metalloprotease. Maintains the integrity of the outer membrane by promoting either the assembly or the elimination of outer membrane proteins, depending on their folding state.</text>
</comment>
<dbReference type="GO" id="GO:0042597">
    <property type="term" value="C:periplasmic space"/>
    <property type="evidence" value="ECO:0007669"/>
    <property type="project" value="UniProtKB-SubCell"/>
</dbReference>
<feature type="binding site" evidence="8">
    <location>
        <position position="164"/>
    </location>
    <ligand>
        <name>Zn(2+)</name>
        <dbReference type="ChEBI" id="CHEBI:29105"/>
        <note>catalytic</note>
    </ligand>
</feature>
<dbReference type="EC" id="3.4.-.-" evidence="8"/>
<dbReference type="PANTHER" id="PTHR22726">
    <property type="entry name" value="METALLOENDOPEPTIDASE OMA1"/>
    <property type="match status" value="1"/>
</dbReference>
<comment type="subcellular location">
    <subcellularLocation>
        <location evidence="8">Periplasm</location>
    </subcellularLocation>
</comment>
<reference evidence="10" key="1">
    <citation type="submission" date="2019-02" db="EMBL/GenBank/DDBJ databases">
        <authorList>
            <person name="Gruber-Vodicka R. H."/>
            <person name="Seah K. B. B."/>
        </authorList>
    </citation>
    <scope>NUCLEOTIDE SEQUENCE</scope>
    <source>
        <strain evidence="11">BECK_BZ163</strain>
        <strain evidence="12">BECK_BZ164</strain>
        <strain evidence="10">BECK_BZ165</strain>
    </source>
</reference>
<dbReference type="GO" id="GO:0051603">
    <property type="term" value="P:proteolysis involved in protein catabolic process"/>
    <property type="evidence" value="ECO:0007669"/>
    <property type="project" value="TreeGrafter"/>
</dbReference>